<feature type="transmembrane region" description="Helical" evidence="3">
    <location>
        <begin position="17"/>
        <end position="38"/>
    </location>
</feature>
<evidence type="ECO:0000313" key="6">
    <source>
        <dbReference type="Proteomes" id="UP000094112"/>
    </source>
</evidence>
<comment type="similarity">
    <text evidence="2">Belongs to the major facilitator superfamily. Monocarboxylate porter (TC 2.A.1.13) family.</text>
</comment>
<reference evidence="5 6" key="1">
    <citation type="journal article" date="2016" name="Proc. Natl. Acad. Sci. U.S.A.">
        <title>Comparative genomics of biotechnologically important yeasts.</title>
        <authorList>
            <person name="Riley R."/>
            <person name="Haridas S."/>
            <person name="Wolfe K.H."/>
            <person name="Lopes M.R."/>
            <person name="Hittinger C.T."/>
            <person name="Goeker M."/>
            <person name="Salamov A.A."/>
            <person name="Wisecaver J.H."/>
            <person name="Long T.M."/>
            <person name="Calvey C.H."/>
            <person name="Aerts A.L."/>
            <person name="Barry K.W."/>
            <person name="Choi C."/>
            <person name="Clum A."/>
            <person name="Coughlan A.Y."/>
            <person name="Deshpande S."/>
            <person name="Douglass A.P."/>
            <person name="Hanson S.J."/>
            <person name="Klenk H.-P."/>
            <person name="LaButti K.M."/>
            <person name="Lapidus A."/>
            <person name="Lindquist E.A."/>
            <person name="Lipzen A.M."/>
            <person name="Meier-Kolthoff J.P."/>
            <person name="Ohm R.A."/>
            <person name="Otillar R.P."/>
            <person name="Pangilinan J.L."/>
            <person name="Peng Y."/>
            <person name="Rokas A."/>
            <person name="Rosa C.A."/>
            <person name="Scheuner C."/>
            <person name="Sibirny A.A."/>
            <person name="Slot J.C."/>
            <person name="Stielow J.B."/>
            <person name="Sun H."/>
            <person name="Kurtzman C.P."/>
            <person name="Blackwell M."/>
            <person name="Grigoriev I.V."/>
            <person name="Jeffries T.W."/>
        </authorList>
    </citation>
    <scope>NUCLEOTIDE SEQUENCE [LARGE SCALE GENOMIC DNA]</scope>
    <source>
        <strain evidence="6">ATCC 58044 / CBS 1984 / NCYC 433 / NRRL Y-366-8</strain>
    </source>
</reference>
<evidence type="ECO:0000256" key="3">
    <source>
        <dbReference type="SAM" id="Phobius"/>
    </source>
</evidence>
<keyword evidence="3" id="KW-0812">Transmembrane</keyword>
<evidence type="ECO:0000256" key="1">
    <source>
        <dbReference type="ARBA" id="ARBA00004141"/>
    </source>
</evidence>
<organism evidence="5 6">
    <name type="scientific">Wickerhamomyces anomalus (strain ATCC 58044 / CBS 1984 / NCYC 433 / NRRL Y-366-8)</name>
    <name type="common">Yeast</name>
    <name type="synonym">Hansenula anomala</name>
    <dbReference type="NCBI Taxonomy" id="683960"/>
    <lineage>
        <taxon>Eukaryota</taxon>
        <taxon>Fungi</taxon>
        <taxon>Dikarya</taxon>
        <taxon>Ascomycota</taxon>
        <taxon>Saccharomycotina</taxon>
        <taxon>Saccharomycetes</taxon>
        <taxon>Phaffomycetales</taxon>
        <taxon>Wickerhamomycetaceae</taxon>
        <taxon>Wickerhamomyces</taxon>
    </lineage>
</organism>
<dbReference type="PROSITE" id="PS50850">
    <property type="entry name" value="MFS"/>
    <property type="match status" value="1"/>
</dbReference>
<dbReference type="Proteomes" id="UP000094112">
    <property type="component" value="Unassembled WGS sequence"/>
</dbReference>
<dbReference type="GeneID" id="30198714"/>
<dbReference type="GO" id="GO:0022857">
    <property type="term" value="F:transmembrane transporter activity"/>
    <property type="evidence" value="ECO:0007669"/>
    <property type="project" value="InterPro"/>
</dbReference>
<feature type="transmembrane region" description="Helical" evidence="3">
    <location>
        <begin position="295"/>
        <end position="314"/>
    </location>
</feature>
<feature type="transmembrane region" description="Helical" evidence="3">
    <location>
        <begin position="144"/>
        <end position="164"/>
    </location>
</feature>
<evidence type="ECO:0000259" key="4">
    <source>
        <dbReference type="PROSITE" id="PS50850"/>
    </source>
</evidence>
<dbReference type="PANTHER" id="PTHR11360:SF177">
    <property type="entry name" value="RIBOFLAVIN TRANSPORTER MCH5"/>
    <property type="match status" value="1"/>
</dbReference>
<dbReference type="InterPro" id="IPR020846">
    <property type="entry name" value="MFS_dom"/>
</dbReference>
<dbReference type="Pfam" id="PF07690">
    <property type="entry name" value="MFS_1"/>
    <property type="match status" value="1"/>
</dbReference>
<dbReference type="InterPro" id="IPR011701">
    <property type="entry name" value="MFS"/>
</dbReference>
<name>A0A1E3P7J9_WICAA</name>
<dbReference type="EMBL" id="KV454209">
    <property type="protein sequence ID" value="ODQ61395.1"/>
    <property type="molecule type" value="Genomic_DNA"/>
</dbReference>
<dbReference type="AlphaFoldDB" id="A0A1E3P7J9"/>
<feature type="transmembrane region" description="Helical" evidence="3">
    <location>
        <begin position="176"/>
        <end position="196"/>
    </location>
</feature>
<keyword evidence="6" id="KW-1185">Reference proteome</keyword>
<dbReference type="GO" id="GO:0016020">
    <property type="term" value="C:membrane"/>
    <property type="evidence" value="ECO:0007669"/>
    <property type="project" value="UniProtKB-SubCell"/>
</dbReference>
<dbReference type="RefSeq" id="XP_019040602.1">
    <property type="nucleotide sequence ID" value="XM_019181468.1"/>
</dbReference>
<feature type="transmembrane region" description="Helical" evidence="3">
    <location>
        <begin position="230"/>
        <end position="251"/>
    </location>
</feature>
<accession>A0A1E3P7J9</accession>
<evidence type="ECO:0000256" key="2">
    <source>
        <dbReference type="ARBA" id="ARBA00006727"/>
    </source>
</evidence>
<feature type="transmembrane region" description="Helical" evidence="3">
    <location>
        <begin position="358"/>
        <end position="378"/>
    </location>
</feature>
<keyword evidence="3" id="KW-1133">Transmembrane helix</keyword>
<dbReference type="GO" id="GO:0032218">
    <property type="term" value="P:riboflavin transport"/>
    <property type="evidence" value="ECO:0007669"/>
    <property type="project" value="TreeGrafter"/>
</dbReference>
<comment type="subcellular location">
    <subcellularLocation>
        <location evidence="1">Membrane</location>
        <topology evidence="1">Multi-pass membrane protein</topology>
    </subcellularLocation>
</comment>
<feature type="transmembrane region" description="Helical" evidence="3">
    <location>
        <begin position="110"/>
        <end position="132"/>
    </location>
</feature>
<dbReference type="OrthoDB" id="6509908at2759"/>
<feature type="transmembrane region" description="Helical" evidence="3">
    <location>
        <begin position="263"/>
        <end position="283"/>
    </location>
</feature>
<proteinExistence type="inferred from homology"/>
<feature type="domain" description="Major facilitator superfamily (MFS) profile" evidence="4">
    <location>
        <begin position="1"/>
        <end position="411"/>
    </location>
</feature>
<gene>
    <name evidence="5" type="ORF">WICANDRAFT_28286</name>
</gene>
<feature type="transmembrane region" description="Helical" evidence="3">
    <location>
        <begin position="390"/>
        <end position="411"/>
    </location>
</feature>
<dbReference type="Gene3D" id="1.20.1250.20">
    <property type="entry name" value="MFS general substrate transporter like domains"/>
    <property type="match status" value="2"/>
</dbReference>
<keyword evidence="3" id="KW-0472">Membrane</keyword>
<dbReference type="InterPro" id="IPR050327">
    <property type="entry name" value="Proton-linked_MCT"/>
</dbReference>
<protein>
    <recommendedName>
        <fullName evidence="4">Major facilitator superfamily (MFS) profile domain-containing protein</fullName>
    </recommendedName>
</protein>
<evidence type="ECO:0000313" key="5">
    <source>
        <dbReference type="EMBL" id="ODQ61395.1"/>
    </source>
</evidence>
<feature type="transmembrane region" description="Helical" evidence="3">
    <location>
        <begin position="320"/>
        <end position="346"/>
    </location>
</feature>
<dbReference type="PANTHER" id="PTHR11360">
    <property type="entry name" value="MONOCARBOXYLATE TRANSPORTER"/>
    <property type="match status" value="1"/>
</dbReference>
<feature type="transmembrane region" description="Helical" evidence="3">
    <location>
        <begin position="58"/>
        <end position="80"/>
    </location>
</feature>
<dbReference type="InterPro" id="IPR036259">
    <property type="entry name" value="MFS_trans_sf"/>
</dbReference>
<dbReference type="SUPFAM" id="SSF103473">
    <property type="entry name" value="MFS general substrate transporter"/>
    <property type="match status" value="1"/>
</dbReference>
<sequence>MFANDSIDDFPEGGLKAYLAVLGCCFGLVPCFGILNSLGAIETYISENQLANVESSTVSWIFSIFLFVNFTSCIFSGTFFDRNGAKIPLIVGATLLCGGLFATANCSKVWQYVLAFGVLCGLGNGLTLSPLVSVVPHYFNRKRGFFSSIASTGGSIGGIVFPIMLRKLFDQVGYAWTIRIFSFVVMACHIVAIVFARERLPHVKTDRTTTQKLMSYTKAFDISSFKEWKFVFVVLGCTFAELSITTTSTFYTSYTRAQGASMSTAYLLTTVVNIAGIPGRWLTGYLADRVGRFNVIITILLFAGIITLIILIPFGQHEGALYAFSTVWGFSTGSVFSLLPVCCGQISKTEDFGKRYSTMYFVVAFGTLASIPIGGAIIDDRSPVHFNNFMIYSAITAIAAAGFYTVARILCVGSKFTKKF</sequence>
<feature type="transmembrane region" description="Helical" evidence="3">
    <location>
        <begin position="87"/>
        <end position="104"/>
    </location>
</feature>